<sequence length="188" mass="22196">MKKEENTLRLEHIDEYTLIRVLHLEGLVFPSRFPRKIGNLIYLKYLRLKGSNLRSLPSTISNLRNLHTIDVQQCENIILSAVIWEMQELRHLLLSPTTSFQDPFWCTQVKRWPELTRDVSLPYLQSLYTLNGTDRWKAHITDIRDIPLASEDDEDDFIWNEEDSILPAEQAEQEIVEVQRGFLEIHVK</sequence>
<proteinExistence type="predicted"/>
<gene>
    <name evidence="3" type="ORF">RHGRI_000770</name>
</gene>
<feature type="domain" description="Disease resistance R13L4/SHOC-2-like LRR" evidence="2">
    <location>
        <begin position="11"/>
        <end position="100"/>
    </location>
</feature>
<dbReference type="PANTHER" id="PTHR47186">
    <property type="entry name" value="LEUCINE-RICH REPEAT-CONTAINING PROTEIN 57"/>
    <property type="match status" value="1"/>
</dbReference>
<evidence type="ECO:0000256" key="1">
    <source>
        <dbReference type="ARBA" id="ARBA00022737"/>
    </source>
</evidence>
<keyword evidence="4" id="KW-1185">Reference proteome</keyword>
<dbReference type="AlphaFoldDB" id="A0AAV6LIT9"/>
<dbReference type="Pfam" id="PF23598">
    <property type="entry name" value="LRR_14"/>
    <property type="match status" value="1"/>
</dbReference>
<protein>
    <recommendedName>
        <fullName evidence="2">Disease resistance R13L4/SHOC-2-like LRR domain-containing protein</fullName>
    </recommendedName>
</protein>
<organism evidence="3 4">
    <name type="scientific">Rhododendron griersonianum</name>
    <dbReference type="NCBI Taxonomy" id="479676"/>
    <lineage>
        <taxon>Eukaryota</taxon>
        <taxon>Viridiplantae</taxon>
        <taxon>Streptophyta</taxon>
        <taxon>Embryophyta</taxon>
        <taxon>Tracheophyta</taxon>
        <taxon>Spermatophyta</taxon>
        <taxon>Magnoliopsida</taxon>
        <taxon>eudicotyledons</taxon>
        <taxon>Gunneridae</taxon>
        <taxon>Pentapetalae</taxon>
        <taxon>asterids</taxon>
        <taxon>Ericales</taxon>
        <taxon>Ericaceae</taxon>
        <taxon>Ericoideae</taxon>
        <taxon>Rhodoreae</taxon>
        <taxon>Rhododendron</taxon>
    </lineage>
</organism>
<dbReference type="InterPro" id="IPR055414">
    <property type="entry name" value="LRR_R13L4/SHOC2-like"/>
</dbReference>
<reference evidence="3" key="1">
    <citation type="submission" date="2020-08" db="EMBL/GenBank/DDBJ databases">
        <title>Plant Genome Project.</title>
        <authorList>
            <person name="Zhang R.-G."/>
        </authorList>
    </citation>
    <scope>NUCLEOTIDE SEQUENCE</scope>
    <source>
        <strain evidence="3">WSP0</strain>
        <tissue evidence="3">Leaf</tissue>
    </source>
</reference>
<dbReference type="Proteomes" id="UP000823749">
    <property type="component" value="Chromosome 1"/>
</dbReference>
<dbReference type="SUPFAM" id="SSF52058">
    <property type="entry name" value="L domain-like"/>
    <property type="match status" value="1"/>
</dbReference>
<dbReference type="InterPro" id="IPR032675">
    <property type="entry name" value="LRR_dom_sf"/>
</dbReference>
<dbReference type="EMBL" id="JACTNZ010000001">
    <property type="protein sequence ID" value="KAG5564692.1"/>
    <property type="molecule type" value="Genomic_DNA"/>
</dbReference>
<dbReference type="PANTHER" id="PTHR47186:SF3">
    <property type="entry name" value="OS09G0267800 PROTEIN"/>
    <property type="match status" value="1"/>
</dbReference>
<accession>A0AAV6LIT9</accession>
<name>A0AAV6LIT9_9ERIC</name>
<comment type="caution">
    <text evidence="3">The sequence shown here is derived from an EMBL/GenBank/DDBJ whole genome shotgun (WGS) entry which is preliminary data.</text>
</comment>
<evidence type="ECO:0000313" key="4">
    <source>
        <dbReference type="Proteomes" id="UP000823749"/>
    </source>
</evidence>
<evidence type="ECO:0000259" key="2">
    <source>
        <dbReference type="Pfam" id="PF23598"/>
    </source>
</evidence>
<keyword evidence="1" id="KW-0677">Repeat</keyword>
<evidence type="ECO:0000313" key="3">
    <source>
        <dbReference type="EMBL" id="KAG5564692.1"/>
    </source>
</evidence>
<dbReference type="Gene3D" id="3.80.10.10">
    <property type="entry name" value="Ribonuclease Inhibitor"/>
    <property type="match status" value="1"/>
</dbReference>